<accession>A0A177AP41</accession>
<dbReference type="Proteomes" id="UP000078046">
    <property type="component" value="Unassembled WGS sequence"/>
</dbReference>
<evidence type="ECO:0000313" key="2">
    <source>
        <dbReference type="Proteomes" id="UP000078046"/>
    </source>
</evidence>
<reference evidence="1 2" key="1">
    <citation type="submission" date="2016-04" db="EMBL/GenBank/DDBJ databases">
        <title>The genome of Intoshia linei affirms orthonectids as highly simplified spiralians.</title>
        <authorList>
            <person name="Mikhailov K.V."/>
            <person name="Slusarev G.S."/>
            <person name="Nikitin M.A."/>
            <person name="Logacheva M.D."/>
            <person name="Penin A."/>
            <person name="Aleoshin V."/>
            <person name="Panchin Y.V."/>
        </authorList>
    </citation>
    <scope>NUCLEOTIDE SEQUENCE [LARGE SCALE GENOMIC DNA]</scope>
    <source>
        <strain evidence="1">Intl2013</strain>
        <tissue evidence="1">Whole animal</tissue>
    </source>
</reference>
<sequence>ILCIREALYISLKKDKKSIKSSKIEKCSEKFLVMTENISQMYISKDIIRKSCDFSYLWFREMHIEFCKHDRIQYPLYLSMPSILSSKIATTKDDTEFINCIYTFEIYNDAANYIHKKIPHMYLYEELESEINVNIIYFCKVVGEQLYNSYKHLAI</sequence>
<keyword evidence="2" id="KW-1185">Reference proteome</keyword>
<dbReference type="InterPro" id="IPR008081">
    <property type="entry name" value="Cytoplasmic_FMR1-int"/>
</dbReference>
<dbReference type="GO" id="GO:0031267">
    <property type="term" value="F:small GTPase binding"/>
    <property type="evidence" value="ECO:0007669"/>
    <property type="project" value="InterPro"/>
</dbReference>
<feature type="non-terminal residue" evidence="1">
    <location>
        <position position="155"/>
    </location>
</feature>
<proteinExistence type="predicted"/>
<comment type="caution">
    <text evidence="1">The sequence shown here is derived from an EMBL/GenBank/DDBJ whole genome shotgun (WGS) entry which is preliminary data.</text>
</comment>
<gene>
    <name evidence="1" type="ORF">A3Q56_08489</name>
</gene>
<protein>
    <submittedName>
        <fullName evidence="1">Uncharacterized protein</fullName>
    </submittedName>
</protein>
<dbReference type="PANTHER" id="PTHR12195">
    <property type="entry name" value="CYTOPLASMIC FMR1-INTERACTING PROTEIN-RELATED"/>
    <property type="match status" value="1"/>
</dbReference>
<dbReference type="Pfam" id="PF05994">
    <property type="entry name" value="FragX_IP"/>
    <property type="match status" value="1"/>
</dbReference>
<organism evidence="1 2">
    <name type="scientific">Intoshia linei</name>
    <dbReference type="NCBI Taxonomy" id="1819745"/>
    <lineage>
        <taxon>Eukaryota</taxon>
        <taxon>Metazoa</taxon>
        <taxon>Spiralia</taxon>
        <taxon>Lophotrochozoa</taxon>
        <taxon>Mesozoa</taxon>
        <taxon>Orthonectida</taxon>
        <taxon>Rhopaluridae</taxon>
        <taxon>Intoshia</taxon>
    </lineage>
</organism>
<name>A0A177AP41_9BILA</name>
<feature type="non-terminal residue" evidence="1">
    <location>
        <position position="1"/>
    </location>
</feature>
<dbReference type="OrthoDB" id="10265867at2759"/>
<dbReference type="EMBL" id="LWCA01002539">
    <property type="protein sequence ID" value="OAF63807.1"/>
    <property type="molecule type" value="Genomic_DNA"/>
</dbReference>
<dbReference type="AlphaFoldDB" id="A0A177AP41"/>
<dbReference type="GO" id="GO:0030833">
    <property type="term" value="P:regulation of actin filament polymerization"/>
    <property type="evidence" value="ECO:0007669"/>
    <property type="project" value="InterPro"/>
</dbReference>
<evidence type="ECO:0000313" key="1">
    <source>
        <dbReference type="EMBL" id="OAF63807.1"/>
    </source>
</evidence>